<evidence type="ECO:0000313" key="2">
    <source>
        <dbReference type="EMBL" id="GEL24904.1"/>
    </source>
</evidence>
<name>A0A511DM80_9PSEU</name>
<dbReference type="EMBL" id="BJVJ01000042">
    <property type="protein sequence ID" value="GEL24904.1"/>
    <property type="molecule type" value="Genomic_DNA"/>
</dbReference>
<comment type="caution">
    <text evidence="2">The sequence shown here is derived from an EMBL/GenBank/DDBJ whole genome shotgun (WGS) entry which is preliminary data.</text>
</comment>
<dbReference type="OrthoDB" id="4772576at2"/>
<dbReference type="PANTHER" id="PTHR40763:SF5">
    <property type="entry name" value="MEMBRANE PROTEIN"/>
    <property type="match status" value="1"/>
</dbReference>
<accession>A0A511DM80</accession>
<dbReference type="Proteomes" id="UP000321685">
    <property type="component" value="Unassembled WGS sequence"/>
</dbReference>
<dbReference type="PANTHER" id="PTHR40763">
    <property type="entry name" value="MEMBRANE PROTEIN-RELATED"/>
    <property type="match status" value="1"/>
</dbReference>
<proteinExistence type="predicted"/>
<dbReference type="AlphaFoldDB" id="A0A511DM80"/>
<dbReference type="InterPro" id="IPR012551">
    <property type="entry name" value="DUF1707_SHOCT-like"/>
</dbReference>
<organism evidence="2 3">
    <name type="scientific">Pseudonocardia sulfidoxydans NBRC 16205</name>
    <dbReference type="NCBI Taxonomy" id="1223511"/>
    <lineage>
        <taxon>Bacteria</taxon>
        <taxon>Bacillati</taxon>
        <taxon>Actinomycetota</taxon>
        <taxon>Actinomycetes</taxon>
        <taxon>Pseudonocardiales</taxon>
        <taxon>Pseudonocardiaceae</taxon>
        <taxon>Pseudonocardia</taxon>
    </lineage>
</organism>
<keyword evidence="3" id="KW-1185">Reference proteome</keyword>
<protein>
    <recommendedName>
        <fullName evidence="1">DUF1707 domain-containing protein</fullName>
    </recommendedName>
</protein>
<gene>
    <name evidence="2" type="ORF">PSU4_38580</name>
</gene>
<evidence type="ECO:0000259" key="1">
    <source>
        <dbReference type="Pfam" id="PF08044"/>
    </source>
</evidence>
<dbReference type="Pfam" id="PF08044">
    <property type="entry name" value="DUF1707"/>
    <property type="match status" value="1"/>
</dbReference>
<sequence>MTDEIAPQDLRVSHEEREHVTTLLAAHFSEGRLTVDEYGERTGAAANAVTRADLNRLLLDLPGAEGARAREVLELSNTAGDLKRGGEWTVPPKIVVRSRFGNANLDFRSARFTTPVVTVEADLLVGNVEIRLPKGATVDLDEASVTVGNVVDKIGPSAGRGMPHVIVRGGTWMGNVRVR</sequence>
<feature type="domain" description="DUF1707" evidence="1">
    <location>
        <begin position="10"/>
        <end position="62"/>
    </location>
</feature>
<evidence type="ECO:0000313" key="3">
    <source>
        <dbReference type="Proteomes" id="UP000321685"/>
    </source>
</evidence>
<dbReference type="RefSeq" id="WP_147110235.1">
    <property type="nucleotide sequence ID" value="NZ_BJVJ01000042.1"/>
</dbReference>
<reference evidence="2 3" key="1">
    <citation type="submission" date="2019-07" db="EMBL/GenBank/DDBJ databases">
        <title>Whole genome shotgun sequence of Pseudonocardia sulfidoxydans NBRC 16205.</title>
        <authorList>
            <person name="Hosoyama A."/>
            <person name="Uohara A."/>
            <person name="Ohji S."/>
            <person name="Ichikawa N."/>
        </authorList>
    </citation>
    <scope>NUCLEOTIDE SEQUENCE [LARGE SCALE GENOMIC DNA]</scope>
    <source>
        <strain evidence="2 3">NBRC 16205</strain>
    </source>
</reference>